<keyword evidence="3 5" id="KW-0418">Kinase</keyword>
<dbReference type="Gene3D" id="3.40.1190.20">
    <property type="match status" value="1"/>
</dbReference>
<keyword evidence="2" id="KW-0808">Transferase</keyword>
<feature type="domain" description="Carbohydrate kinase PfkB" evidence="4">
    <location>
        <begin position="34"/>
        <end position="110"/>
    </location>
</feature>
<comment type="similarity">
    <text evidence="1">Belongs to the carbohydrate kinase PfkB family.</text>
</comment>
<dbReference type="InterPro" id="IPR011611">
    <property type="entry name" value="PfkB_dom"/>
</dbReference>
<evidence type="ECO:0000256" key="3">
    <source>
        <dbReference type="ARBA" id="ARBA00022777"/>
    </source>
</evidence>
<feature type="domain" description="Carbohydrate kinase PfkB" evidence="4">
    <location>
        <begin position="187"/>
        <end position="265"/>
    </location>
</feature>
<evidence type="ECO:0000313" key="5">
    <source>
        <dbReference type="EMBL" id="MFD1784480.1"/>
    </source>
</evidence>
<gene>
    <name evidence="5" type="ORF">ACFSC0_13825</name>
</gene>
<name>A0ABW4N5F3_9CAUL</name>
<organism evidence="5 6">
    <name type="scientific">Phenylobacterium terrae</name>
    <dbReference type="NCBI Taxonomy" id="2665495"/>
    <lineage>
        <taxon>Bacteria</taxon>
        <taxon>Pseudomonadati</taxon>
        <taxon>Pseudomonadota</taxon>
        <taxon>Alphaproteobacteria</taxon>
        <taxon>Caulobacterales</taxon>
        <taxon>Caulobacteraceae</taxon>
        <taxon>Phenylobacterium</taxon>
    </lineage>
</organism>
<evidence type="ECO:0000259" key="4">
    <source>
        <dbReference type="Pfam" id="PF00294"/>
    </source>
</evidence>
<dbReference type="Pfam" id="PF00294">
    <property type="entry name" value="PfkB"/>
    <property type="match status" value="2"/>
</dbReference>
<dbReference type="InterPro" id="IPR052700">
    <property type="entry name" value="Carb_kinase_PfkB-like"/>
</dbReference>
<dbReference type="Proteomes" id="UP001597237">
    <property type="component" value="Unassembled WGS sequence"/>
</dbReference>
<reference evidence="6" key="1">
    <citation type="journal article" date="2019" name="Int. J. Syst. Evol. Microbiol.">
        <title>The Global Catalogue of Microorganisms (GCM) 10K type strain sequencing project: providing services to taxonomists for standard genome sequencing and annotation.</title>
        <authorList>
            <consortium name="The Broad Institute Genomics Platform"/>
            <consortium name="The Broad Institute Genome Sequencing Center for Infectious Disease"/>
            <person name="Wu L."/>
            <person name="Ma J."/>
        </authorList>
    </citation>
    <scope>NUCLEOTIDE SEQUENCE [LARGE SCALE GENOMIC DNA]</scope>
    <source>
        <strain evidence="6">DFY28</strain>
    </source>
</reference>
<dbReference type="PANTHER" id="PTHR43320:SF1">
    <property type="entry name" value="OS01G0105900 PROTEIN"/>
    <property type="match status" value="1"/>
</dbReference>
<dbReference type="PANTHER" id="PTHR43320">
    <property type="entry name" value="SUGAR KINASE"/>
    <property type="match status" value="1"/>
</dbReference>
<evidence type="ECO:0000256" key="1">
    <source>
        <dbReference type="ARBA" id="ARBA00010688"/>
    </source>
</evidence>
<accession>A0ABW4N5F3</accession>
<dbReference type="EMBL" id="JBHUEY010000001">
    <property type="protein sequence ID" value="MFD1784480.1"/>
    <property type="molecule type" value="Genomic_DNA"/>
</dbReference>
<dbReference type="GO" id="GO:0016301">
    <property type="term" value="F:kinase activity"/>
    <property type="evidence" value="ECO:0007669"/>
    <property type="project" value="UniProtKB-KW"/>
</dbReference>
<protein>
    <submittedName>
        <fullName evidence="5">PfkB family carbohydrate kinase</fullName>
    </submittedName>
</protein>
<dbReference type="InterPro" id="IPR029056">
    <property type="entry name" value="Ribokinase-like"/>
</dbReference>
<dbReference type="PROSITE" id="PS00584">
    <property type="entry name" value="PFKB_KINASES_2"/>
    <property type="match status" value="1"/>
</dbReference>
<dbReference type="InterPro" id="IPR002173">
    <property type="entry name" value="Carboh/pur_kinase_PfkB_CS"/>
</dbReference>
<evidence type="ECO:0000313" key="6">
    <source>
        <dbReference type="Proteomes" id="UP001597237"/>
    </source>
</evidence>
<proteinExistence type="inferred from homology"/>
<sequence length="281" mass="28189">MRLLVIGAVALDRPVRLAGPLKPGARLAAASLGDALEGRLGGGGAAAAVALRAAGCEVALVSVIAGDADGDHALELVARSGADLRLVVRRPGESRTTLILIDPDGERTIIGLGARPAALPPLPPPDAAFDGVLVRSPYPGAEAWAAAARGPVVVHWPAPTYPGPADVVVASADDLAPEVLADPWRAAAAQVGERLEWMVVTRGGDGAIAFGRQRHVRARAPAAEVVDSTGAGDVFAAGLLAALAGGAPIEKALATACTWGAATVALDSSAPTDAPPETFRL</sequence>
<comment type="caution">
    <text evidence="5">The sequence shown here is derived from an EMBL/GenBank/DDBJ whole genome shotgun (WGS) entry which is preliminary data.</text>
</comment>
<keyword evidence="6" id="KW-1185">Reference proteome</keyword>
<dbReference type="SUPFAM" id="SSF53613">
    <property type="entry name" value="Ribokinase-like"/>
    <property type="match status" value="1"/>
</dbReference>
<evidence type="ECO:0000256" key="2">
    <source>
        <dbReference type="ARBA" id="ARBA00022679"/>
    </source>
</evidence>